<sequence length="160" mass="18827">MLYNGGIKHIISQSVISGSCSSSMCYELRVGTELSKNSHHLEESDCSYSTILLIQKDEYATYEEKNQFLKNRSDRGELFEQCNLSQCFVRFDRLERTVFSSSSSSPSSSTSYFTTPAKHIRRHYYHHHHQKKLHFLFLQISYKKYLFFVQLINLNKTFKN</sequence>
<proteinExistence type="predicted"/>
<protein>
    <submittedName>
        <fullName evidence="1">Uncharacterized protein</fullName>
    </submittedName>
</protein>
<dbReference type="AlphaFoldDB" id="A0A0V1HLV8"/>
<evidence type="ECO:0000313" key="2">
    <source>
        <dbReference type="Proteomes" id="UP000055024"/>
    </source>
</evidence>
<reference evidence="1 2" key="1">
    <citation type="submission" date="2015-01" db="EMBL/GenBank/DDBJ databases">
        <title>Evolution of Trichinella species and genotypes.</title>
        <authorList>
            <person name="Korhonen P.K."/>
            <person name="Edoardo P."/>
            <person name="Giuseppe L.R."/>
            <person name="Gasser R.B."/>
        </authorList>
    </citation>
    <scope>NUCLEOTIDE SEQUENCE [LARGE SCALE GENOMIC DNA]</scope>
    <source>
        <strain evidence="1">ISS1029</strain>
    </source>
</reference>
<accession>A0A0V1HLV8</accession>
<keyword evidence="2" id="KW-1185">Reference proteome</keyword>
<name>A0A0V1HLV8_9BILA</name>
<gene>
    <name evidence="1" type="ORF">T11_1411</name>
</gene>
<dbReference type="EMBL" id="JYDP01000053">
    <property type="protein sequence ID" value="KRZ11090.1"/>
    <property type="molecule type" value="Genomic_DNA"/>
</dbReference>
<organism evidence="1 2">
    <name type="scientific">Trichinella zimbabwensis</name>
    <dbReference type="NCBI Taxonomy" id="268475"/>
    <lineage>
        <taxon>Eukaryota</taxon>
        <taxon>Metazoa</taxon>
        <taxon>Ecdysozoa</taxon>
        <taxon>Nematoda</taxon>
        <taxon>Enoplea</taxon>
        <taxon>Dorylaimia</taxon>
        <taxon>Trichinellida</taxon>
        <taxon>Trichinellidae</taxon>
        <taxon>Trichinella</taxon>
    </lineage>
</organism>
<dbReference type="Proteomes" id="UP000055024">
    <property type="component" value="Unassembled WGS sequence"/>
</dbReference>
<comment type="caution">
    <text evidence="1">The sequence shown here is derived from an EMBL/GenBank/DDBJ whole genome shotgun (WGS) entry which is preliminary data.</text>
</comment>
<evidence type="ECO:0000313" key="1">
    <source>
        <dbReference type="EMBL" id="KRZ11090.1"/>
    </source>
</evidence>